<comment type="caution">
    <text evidence="2">The sequence shown here is derived from an EMBL/GenBank/DDBJ whole genome shotgun (WGS) entry which is preliminary data.</text>
</comment>
<name>A0A0F9DFN2_9ZZZZ</name>
<keyword evidence="1" id="KW-0472">Membrane</keyword>
<reference evidence="2" key="1">
    <citation type="journal article" date="2015" name="Nature">
        <title>Complex archaea that bridge the gap between prokaryotes and eukaryotes.</title>
        <authorList>
            <person name="Spang A."/>
            <person name="Saw J.H."/>
            <person name="Jorgensen S.L."/>
            <person name="Zaremba-Niedzwiedzka K."/>
            <person name="Martijn J."/>
            <person name="Lind A.E."/>
            <person name="van Eijk R."/>
            <person name="Schleper C."/>
            <person name="Guy L."/>
            <person name="Ettema T.J."/>
        </authorList>
    </citation>
    <scope>NUCLEOTIDE SEQUENCE</scope>
</reference>
<protein>
    <submittedName>
        <fullName evidence="2">Uncharacterized protein</fullName>
    </submittedName>
</protein>
<dbReference type="PROSITE" id="PS51257">
    <property type="entry name" value="PROKAR_LIPOPROTEIN"/>
    <property type="match status" value="1"/>
</dbReference>
<dbReference type="AlphaFoldDB" id="A0A0F9DFN2"/>
<organism evidence="2">
    <name type="scientific">marine sediment metagenome</name>
    <dbReference type="NCBI Taxonomy" id="412755"/>
    <lineage>
        <taxon>unclassified sequences</taxon>
        <taxon>metagenomes</taxon>
        <taxon>ecological metagenomes</taxon>
    </lineage>
</organism>
<keyword evidence="1" id="KW-0812">Transmembrane</keyword>
<keyword evidence="1" id="KW-1133">Transmembrane helix</keyword>
<evidence type="ECO:0000256" key="1">
    <source>
        <dbReference type="SAM" id="Phobius"/>
    </source>
</evidence>
<dbReference type="EMBL" id="LAZR01041908">
    <property type="protein sequence ID" value="KKL10818.1"/>
    <property type="molecule type" value="Genomic_DNA"/>
</dbReference>
<gene>
    <name evidence="2" type="ORF">LCGC14_2552040</name>
</gene>
<feature type="transmembrane region" description="Helical" evidence="1">
    <location>
        <begin position="6"/>
        <end position="29"/>
    </location>
</feature>
<proteinExistence type="predicted"/>
<evidence type="ECO:0000313" key="2">
    <source>
        <dbReference type="EMBL" id="KKL10818.1"/>
    </source>
</evidence>
<accession>A0A0F9DFN2</accession>
<sequence length="37" mass="4181">MKPITLPLPNFIMACIVMFTMGFFLPITLKQLGINII</sequence>